<evidence type="ECO:0000259" key="9">
    <source>
        <dbReference type="Pfam" id="PF01694"/>
    </source>
</evidence>
<feature type="transmembrane region" description="Helical" evidence="8">
    <location>
        <begin position="94"/>
        <end position="111"/>
    </location>
</feature>
<comment type="similarity">
    <text evidence="2">Belongs to the peptidase S54 family.</text>
</comment>
<feature type="region of interest" description="Disordered" evidence="7">
    <location>
        <begin position="37"/>
        <end position="57"/>
    </location>
</feature>
<dbReference type="InterPro" id="IPR050925">
    <property type="entry name" value="Rhomboid_protease_S54"/>
</dbReference>
<dbReference type="EMBL" id="KZ678142">
    <property type="protein sequence ID" value="PSN62278.1"/>
    <property type="molecule type" value="Genomic_DNA"/>
</dbReference>
<dbReference type="GO" id="GO:0016020">
    <property type="term" value="C:membrane"/>
    <property type="evidence" value="ECO:0007669"/>
    <property type="project" value="UniProtKB-SubCell"/>
</dbReference>
<dbReference type="SUPFAM" id="SSF144091">
    <property type="entry name" value="Rhomboid-like"/>
    <property type="match status" value="1"/>
</dbReference>
<proteinExistence type="inferred from homology"/>
<keyword evidence="4" id="KW-0378">Hydrolase</keyword>
<dbReference type="AlphaFoldDB" id="A0A2T2NB60"/>
<feature type="domain" description="Peptidase S54 rhomboid" evidence="9">
    <location>
        <begin position="190"/>
        <end position="343"/>
    </location>
</feature>
<keyword evidence="5 8" id="KW-1133">Transmembrane helix</keyword>
<evidence type="ECO:0000256" key="6">
    <source>
        <dbReference type="ARBA" id="ARBA00023136"/>
    </source>
</evidence>
<dbReference type="Pfam" id="PF01694">
    <property type="entry name" value="Rhomboid"/>
    <property type="match status" value="1"/>
</dbReference>
<evidence type="ECO:0000256" key="5">
    <source>
        <dbReference type="ARBA" id="ARBA00022989"/>
    </source>
</evidence>
<dbReference type="Proteomes" id="UP000240883">
    <property type="component" value="Unassembled WGS sequence"/>
</dbReference>
<dbReference type="InterPro" id="IPR035952">
    <property type="entry name" value="Rhomboid-like_sf"/>
</dbReference>
<dbReference type="GO" id="GO:0004252">
    <property type="term" value="F:serine-type endopeptidase activity"/>
    <property type="evidence" value="ECO:0007669"/>
    <property type="project" value="InterPro"/>
</dbReference>
<comment type="subcellular location">
    <subcellularLocation>
        <location evidence="1">Membrane</location>
        <topology evidence="1">Multi-pass membrane protein</topology>
    </subcellularLocation>
</comment>
<name>A0A2T2NB60_CORCC</name>
<evidence type="ECO:0000313" key="11">
    <source>
        <dbReference type="Proteomes" id="UP000240883"/>
    </source>
</evidence>
<reference evidence="10 11" key="1">
    <citation type="journal article" date="2018" name="Front. Microbiol.">
        <title>Genome-Wide Analysis of Corynespora cassiicola Leaf Fall Disease Putative Effectors.</title>
        <authorList>
            <person name="Lopez D."/>
            <person name="Ribeiro S."/>
            <person name="Label P."/>
            <person name="Fumanal B."/>
            <person name="Venisse J.S."/>
            <person name="Kohler A."/>
            <person name="de Oliveira R.R."/>
            <person name="Labutti K."/>
            <person name="Lipzen A."/>
            <person name="Lail K."/>
            <person name="Bauer D."/>
            <person name="Ohm R.A."/>
            <person name="Barry K.W."/>
            <person name="Spatafora J."/>
            <person name="Grigoriev I.V."/>
            <person name="Martin F.M."/>
            <person name="Pujade-Renaud V."/>
        </authorList>
    </citation>
    <scope>NUCLEOTIDE SEQUENCE [LARGE SCALE GENOMIC DNA]</scope>
    <source>
        <strain evidence="10 11">Philippines</strain>
    </source>
</reference>
<dbReference type="PANTHER" id="PTHR43731:SF14">
    <property type="entry name" value="PRESENILIN-ASSOCIATED RHOMBOID-LIKE PROTEIN, MITOCHONDRIAL"/>
    <property type="match status" value="1"/>
</dbReference>
<evidence type="ECO:0000256" key="1">
    <source>
        <dbReference type="ARBA" id="ARBA00004141"/>
    </source>
</evidence>
<accession>A0A2T2NB60</accession>
<evidence type="ECO:0000256" key="3">
    <source>
        <dbReference type="ARBA" id="ARBA00022692"/>
    </source>
</evidence>
<dbReference type="Gene3D" id="1.20.1540.10">
    <property type="entry name" value="Rhomboid-like"/>
    <property type="match status" value="1"/>
</dbReference>
<gene>
    <name evidence="10" type="ORF">BS50DRAFT_141701</name>
</gene>
<feature type="transmembrane region" description="Helical" evidence="8">
    <location>
        <begin position="292"/>
        <end position="314"/>
    </location>
</feature>
<evidence type="ECO:0000256" key="4">
    <source>
        <dbReference type="ARBA" id="ARBA00022801"/>
    </source>
</evidence>
<dbReference type="InterPro" id="IPR022764">
    <property type="entry name" value="Peptidase_S54_rhomboid_dom"/>
</dbReference>
<dbReference type="STRING" id="1448308.A0A2T2NB60"/>
<evidence type="ECO:0000256" key="7">
    <source>
        <dbReference type="SAM" id="MobiDB-lite"/>
    </source>
</evidence>
<dbReference type="PANTHER" id="PTHR43731">
    <property type="entry name" value="RHOMBOID PROTEASE"/>
    <property type="match status" value="1"/>
</dbReference>
<evidence type="ECO:0000313" key="10">
    <source>
        <dbReference type="EMBL" id="PSN62278.1"/>
    </source>
</evidence>
<keyword evidence="3 8" id="KW-0812">Transmembrane</keyword>
<dbReference type="GO" id="GO:0006465">
    <property type="term" value="P:signal peptide processing"/>
    <property type="evidence" value="ECO:0007669"/>
    <property type="project" value="TreeGrafter"/>
</dbReference>
<dbReference type="OrthoDB" id="10260614at2759"/>
<keyword evidence="6 8" id="KW-0472">Membrane</keyword>
<feature type="transmembrane region" description="Helical" evidence="8">
    <location>
        <begin position="263"/>
        <end position="286"/>
    </location>
</feature>
<evidence type="ECO:0000256" key="8">
    <source>
        <dbReference type="SAM" id="Phobius"/>
    </source>
</evidence>
<evidence type="ECO:0000256" key="2">
    <source>
        <dbReference type="ARBA" id="ARBA00009045"/>
    </source>
</evidence>
<organism evidence="10 11">
    <name type="scientific">Corynespora cassiicola Philippines</name>
    <dbReference type="NCBI Taxonomy" id="1448308"/>
    <lineage>
        <taxon>Eukaryota</taxon>
        <taxon>Fungi</taxon>
        <taxon>Dikarya</taxon>
        <taxon>Ascomycota</taxon>
        <taxon>Pezizomycotina</taxon>
        <taxon>Dothideomycetes</taxon>
        <taxon>Pleosporomycetidae</taxon>
        <taxon>Pleosporales</taxon>
        <taxon>Corynesporascaceae</taxon>
        <taxon>Corynespora</taxon>
    </lineage>
</organism>
<protein>
    <recommendedName>
        <fullName evidence="9">Peptidase S54 rhomboid domain-containing protein</fullName>
    </recommendedName>
</protein>
<keyword evidence="11" id="KW-1185">Reference proteome</keyword>
<feature type="transmembrane region" description="Helical" evidence="8">
    <location>
        <begin position="202"/>
        <end position="221"/>
    </location>
</feature>
<sequence>MSLLRVPRTLFRPFPKANSGIRISRFSQTSCLIRQFQGRGNNSHPRDPQGHQPEPNVLRPDRIYAARNDGEYEFPDPEPEPELPYVRVRYLRPAIWAASVSAGIYVFLAYLEAKEQLKPKPFPNPFRDYIPRRQTPPTPTEVATRFWSELNPISKLSVGIIATNGAVHLGKLAPNLWGLLWHIPARNVNYTLFTSMFVHSGLFHFGFNMWACWNFLLPVGYSRMFEGQPLHTLSFYLSAGLLSGYAQHLSTIFTRQAASAYKLWIPSGGASGALFAIFGAFCMQYPHQSVGIVFLPFSFEAQSFLPFVMLFDLIGMIRPYSFASLGHAAHLSGTLLGVAYSSFDGKEKLWKPLVRFWKRQLQ</sequence>